<dbReference type="GO" id="GO:0070573">
    <property type="term" value="F:metallodipeptidase activity"/>
    <property type="evidence" value="ECO:0007669"/>
    <property type="project" value="InterPro"/>
</dbReference>
<keyword evidence="2" id="KW-0862">Zinc</keyword>
<dbReference type="OMA" id="QQPRACF"/>
<dbReference type="RefSeq" id="XP_009155284.1">
    <property type="nucleotide sequence ID" value="XM_009157036.1"/>
</dbReference>
<gene>
    <name evidence="3" type="ORF">HMPREF1120_02986</name>
</gene>
<dbReference type="STRING" id="858893.H6BRZ5"/>
<dbReference type="eggNOG" id="KOG4127">
    <property type="taxonomic scope" value="Eukaryota"/>
</dbReference>
<dbReference type="HOGENOM" id="CLU_031404_4_0_1"/>
<keyword evidence="2" id="KW-0479">Metal-binding</keyword>
<dbReference type="Pfam" id="PF01244">
    <property type="entry name" value="Peptidase_M19"/>
    <property type="match status" value="1"/>
</dbReference>
<comment type="cofactor">
    <cofactor evidence="2">
        <name>Zn(2+)</name>
        <dbReference type="ChEBI" id="CHEBI:29105"/>
    </cofactor>
</comment>
<dbReference type="EC" id="3.4.13.19" evidence="2"/>
<dbReference type="Gene3D" id="3.20.20.140">
    <property type="entry name" value="Metal-dependent hydrolases"/>
    <property type="match status" value="1"/>
</dbReference>
<dbReference type="VEuPathDB" id="FungiDB:HMPREF1120_02986"/>
<dbReference type="InterPro" id="IPR032466">
    <property type="entry name" value="Metal_Hydrolase"/>
</dbReference>
<dbReference type="PANTHER" id="PTHR10443">
    <property type="entry name" value="MICROSOMAL DIPEPTIDASE"/>
    <property type="match status" value="1"/>
</dbReference>
<keyword evidence="2" id="KW-0645">Protease</keyword>
<organism evidence="3 4">
    <name type="scientific">Exophiala dermatitidis (strain ATCC 34100 / CBS 525.76 / NIH/UT8656)</name>
    <name type="common">Black yeast</name>
    <name type="synonym">Wangiella dermatitidis</name>
    <dbReference type="NCBI Taxonomy" id="858893"/>
    <lineage>
        <taxon>Eukaryota</taxon>
        <taxon>Fungi</taxon>
        <taxon>Dikarya</taxon>
        <taxon>Ascomycota</taxon>
        <taxon>Pezizomycotina</taxon>
        <taxon>Eurotiomycetes</taxon>
        <taxon>Chaetothyriomycetidae</taxon>
        <taxon>Chaetothyriales</taxon>
        <taxon>Herpotrichiellaceae</taxon>
        <taxon>Exophiala</taxon>
    </lineage>
</organism>
<dbReference type="CDD" id="cd01301">
    <property type="entry name" value="rDP_like"/>
    <property type="match status" value="1"/>
</dbReference>
<evidence type="ECO:0000256" key="2">
    <source>
        <dbReference type="RuleBase" id="RU341113"/>
    </source>
</evidence>
<keyword evidence="1 2" id="KW-0224">Dipeptidase</keyword>
<evidence type="ECO:0000313" key="4">
    <source>
        <dbReference type="Proteomes" id="UP000007304"/>
    </source>
</evidence>
<dbReference type="PROSITE" id="PS51365">
    <property type="entry name" value="RENAL_DIPEPTIDASE_2"/>
    <property type="match status" value="1"/>
</dbReference>
<comment type="similarity">
    <text evidence="2">Belongs to the metallo-dependent hydrolases superfamily. Peptidase M19 family.</text>
</comment>
<dbReference type="Proteomes" id="UP000007304">
    <property type="component" value="Unassembled WGS sequence"/>
</dbReference>
<dbReference type="InterPro" id="IPR008257">
    <property type="entry name" value="Pept_M19"/>
</dbReference>
<dbReference type="MEROPS" id="M19.013"/>
<dbReference type="AlphaFoldDB" id="H6BRZ5"/>
<proteinExistence type="inferred from homology"/>
<reference evidence="3" key="1">
    <citation type="submission" date="2011-07" db="EMBL/GenBank/DDBJ databases">
        <title>The Genome Sequence of Exophiala (Wangiella) dermatitidis NIH/UT8656.</title>
        <authorList>
            <consortium name="The Broad Institute Genome Sequencing Platform"/>
            <person name="Cuomo C."/>
            <person name="Wang Z."/>
            <person name="Hunicke-Smith S."/>
            <person name="Szanislo P.J."/>
            <person name="Earl A."/>
            <person name="Young S.K."/>
            <person name="Zeng Q."/>
            <person name="Gargeya S."/>
            <person name="Fitzgerald M."/>
            <person name="Haas B."/>
            <person name="Abouelleil A."/>
            <person name="Alvarado L."/>
            <person name="Arachchi H.M."/>
            <person name="Berlin A."/>
            <person name="Brown A."/>
            <person name="Chapman S.B."/>
            <person name="Chen Z."/>
            <person name="Dunbar C."/>
            <person name="Freedman E."/>
            <person name="Gearin G."/>
            <person name="Gellesch M."/>
            <person name="Goldberg J."/>
            <person name="Griggs A."/>
            <person name="Gujja S."/>
            <person name="Heiman D."/>
            <person name="Howarth C."/>
            <person name="Larson L."/>
            <person name="Lui A."/>
            <person name="MacDonald P.J.P."/>
            <person name="Montmayeur A."/>
            <person name="Murphy C."/>
            <person name="Neiman D."/>
            <person name="Pearson M."/>
            <person name="Priest M."/>
            <person name="Roberts A."/>
            <person name="Saif S."/>
            <person name="Shea T."/>
            <person name="Shenoy N."/>
            <person name="Sisk P."/>
            <person name="Stolte C."/>
            <person name="Sykes S."/>
            <person name="Wortman J."/>
            <person name="Nusbaum C."/>
            <person name="Birren B."/>
        </authorList>
    </citation>
    <scope>NUCLEOTIDE SEQUENCE</scope>
    <source>
        <strain evidence="3">NIH/UT8656</strain>
    </source>
</reference>
<dbReference type="InParanoid" id="H6BRZ5"/>
<dbReference type="GO" id="GO:0046872">
    <property type="term" value="F:metal ion binding"/>
    <property type="evidence" value="ECO:0007669"/>
    <property type="project" value="UniProtKB-UniRule"/>
</dbReference>
<dbReference type="GeneID" id="20307625"/>
<dbReference type="SUPFAM" id="SSF51556">
    <property type="entry name" value="Metallo-dependent hydrolases"/>
    <property type="match status" value="1"/>
</dbReference>
<accession>H6BRZ5</accession>
<keyword evidence="2" id="KW-0482">Metalloprotease</keyword>
<comment type="catalytic activity">
    <reaction evidence="2">
        <text>an L-aminoacyl-L-amino acid + H2O = 2 an L-alpha-amino acid</text>
        <dbReference type="Rhea" id="RHEA:48940"/>
        <dbReference type="ChEBI" id="CHEBI:15377"/>
        <dbReference type="ChEBI" id="CHEBI:59869"/>
        <dbReference type="ChEBI" id="CHEBI:77460"/>
        <dbReference type="EC" id="3.4.13.19"/>
    </reaction>
</comment>
<keyword evidence="4" id="KW-1185">Reference proteome</keyword>
<dbReference type="GO" id="GO:0006508">
    <property type="term" value="P:proteolysis"/>
    <property type="evidence" value="ECO:0007669"/>
    <property type="project" value="UniProtKB-KW"/>
</dbReference>
<dbReference type="OrthoDB" id="445695at2759"/>
<protein>
    <recommendedName>
        <fullName evidence="2">Dipeptidase</fullName>
        <ecNumber evidence="2">3.4.13.19</ecNumber>
    </recommendedName>
</protein>
<name>H6BRZ5_EXODN</name>
<dbReference type="PANTHER" id="PTHR10443:SF12">
    <property type="entry name" value="DIPEPTIDASE"/>
    <property type="match status" value="1"/>
</dbReference>
<sequence length="396" mass="44133">MSDQTHFLRRARQLLRESPLVDGHNDFPYMIRGFYGNNLDDARLQDTPIGQTDLERLHRSQLGGQFWSAYVPCFALTDSEKHSRQPNEMDLRAVYDTLQQIDLIHNLMSKYAHVFALAWNSSDILRIFQSGRLASFIGVEGLHQIGNSASVLRSFHRLGVRYLTLAHNKNNRFADSANDSSQIHGGLSCDGRRLIREMNRVGMIIDLSHTTEAVQLQVLDLSTSPVIFSHSSCYTLCPHPRNVTDQVLAKLKDNGGIIMICFLPELSKSAPDVASSLQSVADHIIYAVSKVGYEHVGIGSDFDGMLEGPEGLDDVACYPALIAELLRRNMKEEHVKAVMGLNVIRAMAGVEAVARRETEQGVPALNDQIPSIWTAEQKQMLIKQGQRRGLLASSDL</sequence>
<dbReference type="EMBL" id="JH226131">
    <property type="protein sequence ID" value="EHY54823.1"/>
    <property type="molecule type" value="Genomic_DNA"/>
</dbReference>
<keyword evidence="2" id="KW-0378">Hydrolase</keyword>
<evidence type="ECO:0000256" key="1">
    <source>
        <dbReference type="ARBA" id="ARBA00022997"/>
    </source>
</evidence>
<evidence type="ECO:0000313" key="3">
    <source>
        <dbReference type="EMBL" id="EHY54823.1"/>
    </source>
</evidence>